<dbReference type="PROSITE" id="PS51350">
    <property type="entry name" value="PTS_HPR_DOM"/>
    <property type="match status" value="1"/>
</dbReference>
<keyword evidence="3" id="KW-0598">Phosphotransferase system</keyword>
<dbReference type="GO" id="GO:0009401">
    <property type="term" value="P:phosphoenolpyruvate-dependent sugar phosphotransferase system"/>
    <property type="evidence" value="ECO:0007669"/>
    <property type="project" value="UniProtKB-KW"/>
</dbReference>
<gene>
    <name evidence="5" type="ORF">H8S62_10800</name>
</gene>
<dbReference type="InterPro" id="IPR050399">
    <property type="entry name" value="HPr"/>
</dbReference>
<evidence type="ECO:0000313" key="6">
    <source>
        <dbReference type="Proteomes" id="UP000607645"/>
    </source>
</evidence>
<accession>A0A8J6MDD0</accession>
<evidence type="ECO:0000256" key="3">
    <source>
        <dbReference type="ARBA" id="ARBA00022683"/>
    </source>
</evidence>
<dbReference type="EMBL" id="JACOPQ010000007">
    <property type="protein sequence ID" value="MBC5737494.1"/>
    <property type="molecule type" value="Genomic_DNA"/>
</dbReference>
<keyword evidence="2" id="KW-0963">Cytoplasm</keyword>
<reference evidence="5" key="1">
    <citation type="submission" date="2020-08" db="EMBL/GenBank/DDBJ databases">
        <title>Genome public.</title>
        <authorList>
            <person name="Liu C."/>
            <person name="Sun Q."/>
        </authorList>
    </citation>
    <scope>NUCLEOTIDE SEQUENCE</scope>
    <source>
        <strain evidence="5">NSJ-52</strain>
    </source>
</reference>
<dbReference type="GO" id="GO:0005737">
    <property type="term" value="C:cytoplasm"/>
    <property type="evidence" value="ECO:0007669"/>
    <property type="project" value="UniProtKB-SubCell"/>
</dbReference>
<dbReference type="InterPro" id="IPR035895">
    <property type="entry name" value="HPr-like_sf"/>
</dbReference>
<dbReference type="AlphaFoldDB" id="A0A8J6MDD0"/>
<dbReference type="RefSeq" id="WP_155148853.1">
    <property type="nucleotide sequence ID" value="NZ_JACOPQ010000007.1"/>
</dbReference>
<dbReference type="Proteomes" id="UP000607645">
    <property type="component" value="Unassembled WGS sequence"/>
</dbReference>
<name>A0A8J6MDD0_9FIRM</name>
<proteinExistence type="predicted"/>
<dbReference type="CDD" id="cd00367">
    <property type="entry name" value="PTS-HPr_like"/>
    <property type="match status" value="1"/>
</dbReference>
<dbReference type="InterPro" id="IPR000032">
    <property type="entry name" value="HPr-like"/>
</dbReference>
<protein>
    <submittedName>
        <fullName evidence="5">HPr family phosphocarrier protein</fullName>
    </submittedName>
</protein>
<evidence type="ECO:0000256" key="2">
    <source>
        <dbReference type="ARBA" id="ARBA00022490"/>
    </source>
</evidence>
<comment type="caution">
    <text evidence="5">The sequence shown here is derived from an EMBL/GenBank/DDBJ whole genome shotgun (WGS) entry which is preliminary data.</text>
</comment>
<dbReference type="NCBIfam" id="TIGR01003">
    <property type="entry name" value="PTS_HPr_family"/>
    <property type="match status" value="1"/>
</dbReference>
<keyword evidence="6" id="KW-1185">Reference proteome</keyword>
<evidence type="ECO:0000313" key="5">
    <source>
        <dbReference type="EMBL" id="MBC5737494.1"/>
    </source>
</evidence>
<feature type="domain" description="HPr" evidence="4">
    <location>
        <begin position="1"/>
        <end position="88"/>
    </location>
</feature>
<evidence type="ECO:0000259" key="4">
    <source>
        <dbReference type="PROSITE" id="PS51350"/>
    </source>
</evidence>
<dbReference type="PRINTS" id="PR00107">
    <property type="entry name" value="PHOSPHOCPHPR"/>
</dbReference>
<evidence type="ECO:0000256" key="1">
    <source>
        <dbReference type="ARBA" id="ARBA00004496"/>
    </source>
</evidence>
<sequence length="88" mass="9386">MLAAEITVQNLLGLHARPIAKLVKTLSGCSDRVTLKGAERSADAQDIYQIMALDVKCGDHLTVCVDGPSEAETLNTVVALFNAKFNEA</sequence>
<dbReference type="Gene3D" id="3.30.1340.10">
    <property type="entry name" value="HPr-like"/>
    <property type="match status" value="1"/>
</dbReference>
<dbReference type="Pfam" id="PF00381">
    <property type="entry name" value="PTS-HPr"/>
    <property type="match status" value="1"/>
</dbReference>
<organism evidence="5 6">
    <name type="scientific">Lawsonibacter faecis</name>
    <dbReference type="NCBI Taxonomy" id="2763052"/>
    <lineage>
        <taxon>Bacteria</taxon>
        <taxon>Bacillati</taxon>
        <taxon>Bacillota</taxon>
        <taxon>Clostridia</taxon>
        <taxon>Eubacteriales</taxon>
        <taxon>Oscillospiraceae</taxon>
        <taxon>Lawsonibacter</taxon>
    </lineage>
</organism>
<dbReference type="SUPFAM" id="SSF55594">
    <property type="entry name" value="HPr-like"/>
    <property type="match status" value="1"/>
</dbReference>
<comment type="subcellular location">
    <subcellularLocation>
        <location evidence="1">Cytoplasm</location>
    </subcellularLocation>
</comment>
<dbReference type="PANTHER" id="PTHR33705:SF2">
    <property type="entry name" value="PHOSPHOCARRIER PROTEIN NPR"/>
    <property type="match status" value="1"/>
</dbReference>
<dbReference type="PANTHER" id="PTHR33705">
    <property type="entry name" value="PHOSPHOCARRIER PROTEIN HPR"/>
    <property type="match status" value="1"/>
</dbReference>